<feature type="compositionally biased region" description="Polar residues" evidence="1">
    <location>
        <begin position="44"/>
        <end position="59"/>
    </location>
</feature>
<evidence type="ECO:0000313" key="2">
    <source>
        <dbReference type="EMBL" id="CEP12438.1"/>
    </source>
</evidence>
<dbReference type="AlphaFoldDB" id="A0A0B7NAM0"/>
<evidence type="ECO:0000256" key="1">
    <source>
        <dbReference type="SAM" id="MobiDB-lite"/>
    </source>
</evidence>
<sequence length="142" mass="15501">MSVITSPAIFKRISCRLPTRVNSINPSSSSSSSSNSNAISNNSTCPLPQSNKQAKSKNNQFKISNDITMLYELFSTLSPGKLPCAATSQMPVCLCCERKITSQVCLPNQRQHETSHNKQTSALFYGSQSPRLPVSTHSTEEC</sequence>
<name>A0A0B7NAM0_9FUNG</name>
<feature type="compositionally biased region" description="Low complexity" evidence="1">
    <location>
        <begin position="23"/>
        <end position="43"/>
    </location>
</feature>
<evidence type="ECO:0000313" key="3">
    <source>
        <dbReference type="Proteomes" id="UP000054107"/>
    </source>
</evidence>
<dbReference type="EMBL" id="LN727963">
    <property type="protein sequence ID" value="CEP12438.1"/>
    <property type="molecule type" value="Genomic_DNA"/>
</dbReference>
<dbReference type="OrthoDB" id="5380370at2759"/>
<reference evidence="2 3" key="1">
    <citation type="submission" date="2014-09" db="EMBL/GenBank/DDBJ databases">
        <authorList>
            <person name="Ellenberger Sabrina"/>
        </authorList>
    </citation>
    <scope>NUCLEOTIDE SEQUENCE [LARGE SCALE GENOMIC DNA]</scope>
    <source>
        <strain evidence="2 3">CBS 412.66</strain>
    </source>
</reference>
<feature type="compositionally biased region" description="Polar residues" evidence="1">
    <location>
        <begin position="117"/>
        <end position="130"/>
    </location>
</feature>
<protein>
    <submittedName>
        <fullName evidence="2">Uncharacterized protein</fullName>
    </submittedName>
</protein>
<feature type="region of interest" description="Disordered" evidence="1">
    <location>
        <begin position="116"/>
        <end position="142"/>
    </location>
</feature>
<keyword evidence="3" id="KW-1185">Reference proteome</keyword>
<proteinExistence type="predicted"/>
<gene>
    <name evidence="2" type="primary">PARPA_06402.1 scaffold 22511</name>
</gene>
<accession>A0A0B7NAM0</accession>
<feature type="region of interest" description="Disordered" evidence="1">
    <location>
        <begin position="23"/>
        <end position="59"/>
    </location>
</feature>
<dbReference type="Proteomes" id="UP000054107">
    <property type="component" value="Unassembled WGS sequence"/>
</dbReference>
<organism evidence="2 3">
    <name type="scientific">Parasitella parasitica</name>
    <dbReference type="NCBI Taxonomy" id="35722"/>
    <lineage>
        <taxon>Eukaryota</taxon>
        <taxon>Fungi</taxon>
        <taxon>Fungi incertae sedis</taxon>
        <taxon>Mucoromycota</taxon>
        <taxon>Mucoromycotina</taxon>
        <taxon>Mucoromycetes</taxon>
        <taxon>Mucorales</taxon>
        <taxon>Mucorineae</taxon>
        <taxon>Mucoraceae</taxon>
        <taxon>Parasitella</taxon>
    </lineage>
</organism>